<feature type="binding site" evidence="9">
    <location>
        <position position="314"/>
    </location>
    <ligand>
        <name>NAD(+)</name>
        <dbReference type="ChEBI" id="CHEBI:57540"/>
    </ligand>
</feature>
<evidence type="ECO:0000256" key="9">
    <source>
        <dbReference type="PIRSR" id="PIRSR000149-3"/>
    </source>
</evidence>
<dbReference type="InterPro" id="IPR036291">
    <property type="entry name" value="NAD(P)-bd_dom_sf"/>
</dbReference>
<dbReference type="FunFam" id="3.40.50.720:FF:000001">
    <property type="entry name" value="Glyceraldehyde-3-phosphate dehydrogenase"/>
    <property type="match status" value="1"/>
</dbReference>
<evidence type="ECO:0000256" key="3">
    <source>
        <dbReference type="ARBA" id="ARBA00011881"/>
    </source>
</evidence>
<evidence type="ECO:0000256" key="5">
    <source>
        <dbReference type="ARBA" id="ARBA00023027"/>
    </source>
</evidence>
<evidence type="ECO:0000259" key="13">
    <source>
        <dbReference type="SMART" id="SM00846"/>
    </source>
</evidence>
<feature type="binding site" evidence="8">
    <location>
        <position position="232"/>
    </location>
    <ligand>
        <name>D-glyceraldehyde 3-phosphate</name>
        <dbReference type="ChEBI" id="CHEBI:59776"/>
    </ligand>
</feature>
<evidence type="ECO:0000256" key="6">
    <source>
        <dbReference type="ARBA" id="ARBA00047698"/>
    </source>
</evidence>
<feature type="binding site" evidence="8">
    <location>
        <begin position="149"/>
        <end position="151"/>
    </location>
    <ligand>
        <name>D-glyceraldehyde 3-phosphate</name>
        <dbReference type="ChEBI" id="CHEBI:59776"/>
    </ligand>
</feature>
<dbReference type="STRING" id="36870.gene:10368586"/>
<evidence type="ECO:0000256" key="2">
    <source>
        <dbReference type="ARBA" id="ARBA00007406"/>
    </source>
</evidence>
<gene>
    <name evidence="14" type="primary">gapA</name>
</gene>
<dbReference type="GO" id="GO:0006006">
    <property type="term" value="P:glucose metabolic process"/>
    <property type="evidence" value="ECO:0007669"/>
    <property type="project" value="InterPro"/>
</dbReference>
<evidence type="ECO:0000256" key="4">
    <source>
        <dbReference type="ARBA" id="ARBA00023002"/>
    </source>
</evidence>
<accession>Q8D393</accession>
<dbReference type="GO" id="GO:0051287">
    <property type="term" value="F:NAD binding"/>
    <property type="evidence" value="ECO:0007669"/>
    <property type="project" value="InterPro"/>
</dbReference>
<comment type="subunit">
    <text evidence="3">Homotetramer.</text>
</comment>
<keyword evidence="5 9" id="KW-0520">NAD</keyword>
<evidence type="ECO:0000256" key="10">
    <source>
        <dbReference type="PIRSR" id="PIRSR000149-4"/>
    </source>
</evidence>
<dbReference type="FunFam" id="3.30.360.10:FF:000001">
    <property type="entry name" value="Glyceraldehyde-3-phosphate dehydrogenase"/>
    <property type="match status" value="1"/>
</dbReference>
<dbReference type="KEGG" id="wbr:gapA"/>
<dbReference type="GO" id="GO:0072524">
    <property type="term" value="P:pyridine-containing compound metabolic process"/>
    <property type="evidence" value="ECO:0007669"/>
    <property type="project" value="UniProtKB-ARBA"/>
</dbReference>
<comment type="similarity">
    <text evidence="2 11">Belongs to the glyceraldehyde-3-phosphate dehydrogenase family.</text>
</comment>
<dbReference type="NCBIfam" id="TIGR01534">
    <property type="entry name" value="GAPDH-I"/>
    <property type="match status" value="1"/>
</dbReference>
<keyword evidence="9" id="KW-0547">Nucleotide-binding</keyword>
<dbReference type="EMBL" id="BA000021">
    <property type="protein sequence ID" value="BAC24254.1"/>
    <property type="molecule type" value="Genomic_DNA"/>
</dbReference>
<dbReference type="PANTHER" id="PTHR10836:SF76">
    <property type="entry name" value="GLYCERALDEHYDE-3-PHOSPHATE DEHYDROGENASE-RELATED"/>
    <property type="match status" value="1"/>
</dbReference>
<dbReference type="AlphaFoldDB" id="Q8D393"/>
<dbReference type="SUPFAM" id="SSF51735">
    <property type="entry name" value="NAD(P)-binding Rossmann-fold domains"/>
    <property type="match status" value="1"/>
</dbReference>
<dbReference type="eggNOG" id="COG0057">
    <property type="taxonomic scope" value="Bacteria"/>
</dbReference>
<dbReference type="SMART" id="SM00846">
    <property type="entry name" value="Gp_dh_N"/>
    <property type="match status" value="1"/>
</dbReference>
<dbReference type="EC" id="1.2.1.-" evidence="12"/>
<evidence type="ECO:0000256" key="7">
    <source>
        <dbReference type="PIRSR" id="PIRSR000149-1"/>
    </source>
</evidence>
<proteinExistence type="inferred from homology"/>
<dbReference type="InterPro" id="IPR006424">
    <property type="entry name" value="Glyceraldehyde-3-P_DH_1"/>
</dbReference>
<evidence type="ECO:0000256" key="8">
    <source>
        <dbReference type="PIRSR" id="PIRSR000149-2"/>
    </source>
</evidence>
<sequence>MTLNIALNGFGRIGRMIFRIAQTRNNFNIVAINDLCSINEISYMLRFDSTHGKFLKKIYIKENFIQIEDKKIYCFSEKDPSNLPWKKLNIDIVIEATGLSLTKKASENHIISGAKKVIITAPPKDNIPMFVMGVNNNLYNGEKIISNASCTTNCLAPIAKVLNDYFGIQEALMTTVHSVTSTQNTVDGRSLQAFRIGRSCLNNIIPTSTGAADSVGKIIPDLNGKITGTSFRVPTTNVSVVDLTVKFKKETSYKEVCNAIKYESKNKFNGILGYTEDNVVSSDFNGEFLTSVFDSKAGIELNKTFMKIISWYDNESGYSSKVLDLAQYIFNK</sequence>
<feature type="binding site" evidence="9">
    <location>
        <begin position="12"/>
        <end position="13"/>
    </location>
    <ligand>
        <name>NAD(+)</name>
        <dbReference type="ChEBI" id="CHEBI:57540"/>
    </ligand>
</feature>
<protein>
    <recommendedName>
        <fullName evidence="12">Glyceraldehyde-3-phosphate dehydrogenase</fullName>
        <ecNumber evidence="12">1.2.1.-</ecNumber>
    </recommendedName>
</protein>
<dbReference type="GO" id="GO:0050661">
    <property type="term" value="F:NADP binding"/>
    <property type="evidence" value="ECO:0007669"/>
    <property type="project" value="InterPro"/>
</dbReference>
<dbReference type="CDD" id="cd05214">
    <property type="entry name" value="GAPDH_I_N"/>
    <property type="match status" value="1"/>
</dbReference>
<keyword evidence="15" id="KW-1185">Reference proteome</keyword>
<keyword evidence="4 12" id="KW-0560">Oxidoreductase</keyword>
<feature type="active site" description="Nucleophile" evidence="7">
    <location>
        <position position="150"/>
    </location>
</feature>
<feature type="binding site" evidence="8">
    <location>
        <begin position="209"/>
        <end position="210"/>
    </location>
    <ligand>
        <name>D-glyceraldehyde 3-phosphate</name>
        <dbReference type="ChEBI" id="CHEBI:59776"/>
    </ligand>
</feature>
<dbReference type="PIRSF" id="PIRSF000149">
    <property type="entry name" value="GAP_DH"/>
    <property type="match status" value="1"/>
</dbReference>
<evidence type="ECO:0000256" key="12">
    <source>
        <dbReference type="RuleBase" id="RU361160"/>
    </source>
</evidence>
<comment type="catalytic activity">
    <reaction evidence="6">
        <text>D-glyceraldehyde 3-phosphate + phosphate + NAD(+) = (2R)-3-phospho-glyceroyl phosphate + NADH + H(+)</text>
        <dbReference type="Rhea" id="RHEA:10300"/>
        <dbReference type="ChEBI" id="CHEBI:15378"/>
        <dbReference type="ChEBI" id="CHEBI:43474"/>
        <dbReference type="ChEBI" id="CHEBI:57540"/>
        <dbReference type="ChEBI" id="CHEBI:57604"/>
        <dbReference type="ChEBI" id="CHEBI:57945"/>
        <dbReference type="ChEBI" id="CHEBI:59776"/>
        <dbReference type="EC" id="1.2.1.12"/>
    </reaction>
</comment>
<dbReference type="GO" id="GO:0004365">
    <property type="term" value="F:glyceraldehyde-3-phosphate dehydrogenase (NAD+) (phosphorylating) activity"/>
    <property type="evidence" value="ECO:0007669"/>
    <property type="project" value="UniProtKB-EC"/>
</dbReference>
<evidence type="ECO:0000313" key="14">
    <source>
        <dbReference type="EMBL" id="BAC24254.1"/>
    </source>
</evidence>
<comment type="function">
    <text evidence="1">Catalyzes the oxidative phosphorylation of glyceraldehyde 3-phosphate (G3P) to 1,3-bisphosphoglycerate (BPG) using the cofactor NAD. The first reaction step involves the formation of a hemiacetal intermediate between G3P and a cysteine residue, and this hemiacetal intermediate is then oxidized to a thioester, with concomitant reduction of NAD to NADH. The reduced NADH is then exchanged with the second NAD, and the thioester is attacked by a nucleophilic inorganic phosphate to produce BPG.</text>
</comment>
<dbReference type="InterPro" id="IPR020831">
    <property type="entry name" value="GlycerAld/Erythrose_P_DH"/>
</dbReference>
<organism evidence="14 15">
    <name type="scientific">Wigglesworthia glossinidia brevipalpis</name>
    <dbReference type="NCBI Taxonomy" id="36870"/>
    <lineage>
        <taxon>Bacteria</taxon>
        <taxon>Pseudomonadati</taxon>
        <taxon>Pseudomonadota</taxon>
        <taxon>Gammaproteobacteria</taxon>
        <taxon>Enterobacterales</taxon>
        <taxon>Erwiniaceae</taxon>
        <taxon>Wigglesworthia</taxon>
    </lineage>
</organism>
<dbReference type="InterPro" id="IPR020829">
    <property type="entry name" value="GlycerAld_3-P_DH_cat"/>
</dbReference>
<dbReference type="InterPro" id="IPR020828">
    <property type="entry name" value="GlycerAld_3-P_DH_NAD(P)-bd"/>
</dbReference>
<dbReference type="HOGENOM" id="CLU_030140_0_3_6"/>
<name>Q8D393_WIGBR</name>
<dbReference type="CDD" id="cd18126">
    <property type="entry name" value="GAPDH_I_C"/>
    <property type="match status" value="1"/>
</dbReference>
<feature type="binding site" evidence="9">
    <location>
        <position position="120"/>
    </location>
    <ligand>
        <name>NAD(+)</name>
        <dbReference type="ChEBI" id="CHEBI:57540"/>
    </ligand>
</feature>
<dbReference type="SUPFAM" id="SSF55347">
    <property type="entry name" value="Glyceraldehyde-3-phosphate dehydrogenase-like, C-terminal domain"/>
    <property type="match status" value="1"/>
</dbReference>
<dbReference type="PROSITE" id="PS00071">
    <property type="entry name" value="GAPDH"/>
    <property type="match status" value="1"/>
</dbReference>
<evidence type="ECO:0000256" key="1">
    <source>
        <dbReference type="ARBA" id="ARBA00003501"/>
    </source>
</evidence>
<dbReference type="PANTHER" id="PTHR10836">
    <property type="entry name" value="GLYCERALDEHYDE 3-PHOSPHATE DEHYDROGENASE"/>
    <property type="match status" value="1"/>
</dbReference>
<dbReference type="Pfam" id="PF02800">
    <property type="entry name" value="Gp_dh_C"/>
    <property type="match status" value="1"/>
</dbReference>
<dbReference type="OrthoDB" id="9803304at2"/>
<evidence type="ECO:0000256" key="11">
    <source>
        <dbReference type="RuleBase" id="RU000397"/>
    </source>
</evidence>
<dbReference type="Proteomes" id="UP000000562">
    <property type="component" value="Chromosome"/>
</dbReference>
<feature type="binding site" evidence="8">
    <location>
        <position position="180"/>
    </location>
    <ligand>
        <name>D-glyceraldehyde 3-phosphate</name>
        <dbReference type="ChEBI" id="CHEBI:59776"/>
    </ligand>
</feature>
<feature type="site" description="Activates thiol group during catalysis" evidence="10">
    <location>
        <position position="177"/>
    </location>
</feature>
<feature type="domain" description="Glyceraldehyde 3-phosphate dehydrogenase NAD(P) binding" evidence="13">
    <location>
        <begin position="3"/>
        <end position="150"/>
    </location>
</feature>
<dbReference type="PRINTS" id="PR00078">
    <property type="entry name" value="G3PDHDRGNASE"/>
</dbReference>
<dbReference type="Gene3D" id="3.30.360.10">
    <property type="entry name" value="Dihydrodipicolinate Reductase, domain 2"/>
    <property type="match status" value="1"/>
</dbReference>
<evidence type="ECO:0000313" key="15">
    <source>
        <dbReference type="Proteomes" id="UP000000562"/>
    </source>
</evidence>
<reference evidence="14 15" key="1">
    <citation type="journal article" date="2002" name="Nat. Genet.">
        <title>Genome sequence of the endocellular obligate symbiont of tsetse flies, Wigglesworthia glossinidia.</title>
        <authorList>
            <person name="Akman L."/>
            <person name="Yamashita A."/>
            <person name="Watanabe H."/>
            <person name="Oshima K."/>
            <person name="Shiba T."/>
            <person name="Hattori M."/>
            <person name="Aksoy S."/>
        </authorList>
    </citation>
    <scope>NUCLEOTIDE SEQUENCE [LARGE SCALE GENOMIC DNA]</scope>
</reference>
<dbReference type="Pfam" id="PF00044">
    <property type="entry name" value="Gp_dh_N"/>
    <property type="match status" value="1"/>
</dbReference>
<dbReference type="InterPro" id="IPR020830">
    <property type="entry name" value="GlycerAld_3-P_DH_AS"/>
</dbReference>
<dbReference type="Gene3D" id="3.40.50.720">
    <property type="entry name" value="NAD(P)-binding Rossmann-like Domain"/>
    <property type="match status" value="1"/>
</dbReference>
<feature type="binding site" evidence="9">
    <location>
        <position position="34"/>
    </location>
    <ligand>
        <name>NAD(+)</name>
        <dbReference type="ChEBI" id="CHEBI:57540"/>
    </ligand>
</feature>